<evidence type="ECO:0000313" key="2">
    <source>
        <dbReference type="Proteomes" id="UP000250991"/>
    </source>
</evidence>
<dbReference type="Gene3D" id="1.10.260.40">
    <property type="entry name" value="lambda repressor-like DNA-binding domains"/>
    <property type="match status" value="1"/>
</dbReference>
<name>A0A2X3JUK0_ECOLX</name>
<dbReference type="AlphaFoldDB" id="A0A2X3JUK0"/>
<protein>
    <submittedName>
        <fullName evidence="1">Repressor protein</fullName>
    </submittedName>
</protein>
<dbReference type="EMBL" id="UARW01000010">
    <property type="protein sequence ID" value="SQD03496.1"/>
    <property type="molecule type" value="Genomic_DNA"/>
</dbReference>
<gene>
    <name evidence="1" type="ORF">NCTC8009_03989</name>
</gene>
<accession>A0A2X3JUK0</accession>
<dbReference type="Proteomes" id="UP000250991">
    <property type="component" value="Unassembled WGS sequence"/>
</dbReference>
<proteinExistence type="predicted"/>
<dbReference type="GO" id="GO:0003677">
    <property type="term" value="F:DNA binding"/>
    <property type="evidence" value="ECO:0007669"/>
    <property type="project" value="InterPro"/>
</dbReference>
<reference evidence="1 2" key="1">
    <citation type="submission" date="2018-06" db="EMBL/GenBank/DDBJ databases">
        <authorList>
            <consortium name="Pathogen Informatics"/>
            <person name="Doyle S."/>
        </authorList>
    </citation>
    <scope>NUCLEOTIDE SEQUENCE [LARGE SCALE GENOMIC DNA]</scope>
    <source>
        <strain evidence="1 2">NCTC8009</strain>
    </source>
</reference>
<dbReference type="InterPro" id="IPR010982">
    <property type="entry name" value="Lambda_DNA-bd_dom_sf"/>
</dbReference>
<evidence type="ECO:0000313" key="1">
    <source>
        <dbReference type="EMBL" id="SQD03496.1"/>
    </source>
</evidence>
<sequence length="63" mass="7002">MDKLKGKSLSLPEVTKESIPERLRELIGKRSVRAAAKDWGLSFSTLNNYLTRGTEPSLSVLGR</sequence>
<organism evidence="1 2">
    <name type="scientific">Escherichia coli</name>
    <dbReference type="NCBI Taxonomy" id="562"/>
    <lineage>
        <taxon>Bacteria</taxon>
        <taxon>Pseudomonadati</taxon>
        <taxon>Pseudomonadota</taxon>
        <taxon>Gammaproteobacteria</taxon>
        <taxon>Enterobacterales</taxon>
        <taxon>Enterobacteriaceae</taxon>
        <taxon>Escherichia</taxon>
    </lineage>
</organism>